<comment type="pathway">
    <text evidence="2 14">Porphyrin-containing compound metabolism; heme O biosynthesis; heme O from protoheme: step 1/1.</text>
</comment>
<proteinExistence type="inferred from homology"/>
<evidence type="ECO:0000256" key="10">
    <source>
        <dbReference type="ARBA" id="ARBA00030253"/>
    </source>
</evidence>
<evidence type="ECO:0000256" key="9">
    <source>
        <dbReference type="ARBA" id="ARBA00023136"/>
    </source>
</evidence>
<reference evidence="15 16" key="2">
    <citation type="journal article" date="2016" name="Genome Announc.">
        <title>Complete Genome Sequence of Sphingopyxis terrae Strain 203-1 (NBRC 111660), a Polyethylene Glycol Degrader.</title>
        <authorList>
            <person name="Ohtsubo Y."/>
            <person name="Nonoyama S."/>
            <person name="Nagata Y."/>
            <person name="Numata M."/>
            <person name="Tsuchikane K."/>
            <person name="Hosoyama A."/>
            <person name="Yamazoe A."/>
            <person name="Tsuda M."/>
            <person name="Fujita N."/>
            <person name="Kawai F."/>
        </authorList>
    </citation>
    <scope>NUCLEOTIDE SEQUENCE [LARGE SCALE GENOMIC DNA]</scope>
    <source>
        <strain evidence="15 16">203-1</strain>
    </source>
</reference>
<keyword evidence="8 14" id="KW-0350">Heme biosynthesis</keyword>
<dbReference type="PANTHER" id="PTHR43448:SF7">
    <property type="entry name" value="4-HYDROXYBENZOATE SOLANESYLTRANSFERASE"/>
    <property type="match status" value="1"/>
</dbReference>
<dbReference type="GO" id="GO:0005886">
    <property type="term" value="C:plasma membrane"/>
    <property type="evidence" value="ECO:0007669"/>
    <property type="project" value="UniProtKB-SubCell"/>
</dbReference>
<feature type="transmembrane region" description="Helical" evidence="14">
    <location>
        <begin position="98"/>
        <end position="115"/>
    </location>
</feature>
<comment type="subcellular location">
    <subcellularLocation>
        <location evidence="1 14">Cell membrane</location>
        <topology evidence="1 14">Multi-pass membrane protein</topology>
    </subcellularLocation>
</comment>
<evidence type="ECO:0000256" key="3">
    <source>
        <dbReference type="ARBA" id="ARBA00012292"/>
    </source>
</evidence>
<dbReference type="NCBIfam" id="TIGR01473">
    <property type="entry name" value="cyoE_ctaB"/>
    <property type="match status" value="1"/>
</dbReference>
<comment type="miscellaneous">
    <text evidence="14">Carbon 2 of the heme B porphyrin ring is defined according to the Fischer nomenclature.</text>
</comment>
<keyword evidence="6 14" id="KW-0812">Transmembrane</keyword>
<name>A0A142W3K0_9SPHN</name>
<dbReference type="Proteomes" id="UP000076234">
    <property type="component" value="Chromosome"/>
</dbReference>
<dbReference type="InterPro" id="IPR006369">
    <property type="entry name" value="Protohaem_IX_farnesylTrfase"/>
</dbReference>
<evidence type="ECO:0000256" key="7">
    <source>
        <dbReference type="ARBA" id="ARBA00022989"/>
    </source>
</evidence>
<feature type="transmembrane region" description="Helical" evidence="14">
    <location>
        <begin position="50"/>
        <end position="72"/>
    </location>
</feature>
<comment type="catalytic activity">
    <reaction evidence="13 14">
        <text>heme b + (2E,6E)-farnesyl diphosphate + H2O = Fe(II)-heme o + diphosphate</text>
        <dbReference type="Rhea" id="RHEA:28070"/>
        <dbReference type="ChEBI" id="CHEBI:15377"/>
        <dbReference type="ChEBI" id="CHEBI:33019"/>
        <dbReference type="ChEBI" id="CHEBI:60344"/>
        <dbReference type="ChEBI" id="CHEBI:60530"/>
        <dbReference type="ChEBI" id="CHEBI:175763"/>
        <dbReference type="EC" id="2.5.1.141"/>
    </reaction>
</comment>
<comment type="function">
    <text evidence="14">Converts heme B (protoheme IX) to heme O by substitution of the vinyl group on carbon 2 of heme B porphyrin ring with a hydroxyethyl farnesyl side group.</text>
</comment>
<evidence type="ECO:0000256" key="8">
    <source>
        <dbReference type="ARBA" id="ARBA00023133"/>
    </source>
</evidence>
<dbReference type="STRING" id="1219058.AOA14_18230"/>
<evidence type="ECO:0000256" key="14">
    <source>
        <dbReference type="HAMAP-Rule" id="MF_00154"/>
    </source>
</evidence>
<evidence type="ECO:0000313" key="15">
    <source>
        <dbReference type="EMBL" id="AMU96542.1"/>
    </source>
</evidence>
<reference evidence="16" key="1">
    <citation type="submission" date="2015-11" db="EMBL/GenBank/DDBJ databases">
        <title>Complete genome sequence of a polyethylene glycol-degrading strain Sphingopyxis terrae strain 203-1 (NBRC 15098).</title>
        <authorList>
            <person name="Yoshiyuki O."/>
            <person name="Shouta N."/>
            <person name="Nagata Y."/>
            <person name="Numata M."/>
            <person name="Tsuchikane K."/>
            <person name="Hosoyama A."/>
            <person name="Yamazoe A."/>
            <person name="Tsuda M."/>
            <person name="Fujita N."/>
            <person name="Kawai F."/>
        </authorList>
    </citation>
    <scope>NUCLEOTIDE SEQUENCE [LARGE SCALE GENOMIC DNA]</scope>
    <source>
        <strain evidence="16">203-1</strain>
    </source>
</reference>
<dbReference type="InterPro" id="IPR000537">
    <property type="entry name" value="UbiA_prenyltransferase"/>
</dbReference>
<dbReference type="RefSeq" id="WP_062902831.1">
    <property type="nucleotide sequence ID" value="NZ_CP013342.1"/>
</dbReference>
<evidence type="ECO:0000256" key="2">
    <source>
        <dbReference type="ARBA" id="ARBA00004919"/>
    </source>
</evidence>
<evidence type="ECO:0000256" key="1">
    <source>
        <dbReference type="ARBA" id="ARBA00004651"/>
    </source>
</evidence>
<dbReference type="NCBIfam" id="NF003349">
    <property type="entry name" value="PRK04375.1-2"/>
    <property type="match status" value="1"/>
</dbReference>
<comment type="similarity">
    <text evidence="14">Belongs to the UbiA prenyltransferase family. Protoheme IX farnesyltransferase subfamily.</text>
</comment>
<keyword evidence="5 14" id="KW-0808">Transferase</keyword>
<feature type="transmembrane region" description="Helical" evidence="14">
    <location>
        <begin position="244"/>
        <end position="268"/>
    </location>
</feature>
<feature type="transmembrane region" description="Helical" evidence="14">
    <location>
        <begin position="121"/>
        <end position="139"/>
    </location>
</feature>
<feature type="transmembrane region" description="Helical" evidence="14">
    <location>
        <begin position="280"/>
        <end position="301"/>
    </location>
</feature>
<dbReference type="PROSITE" id="PS00943">
    <property type="entry name" value="UBIA"/>
    <property type="match status" value="1"/>
</dbReference>
<dbReference type="GO" id="GO:0048034">
    <property type="term" value="P:heme O biosynthetic process"/>
    <property type="evidence" value="ECO:0007669"/>
    <property type="project" value="UniProtKB-UniRule"/>
</dbReference>
<protein>
    <recommendedName>
        <fullName evidence="11 14">Protoheme IX farnesyltransferase</fullName>
        <ecNumber evidence="3 14">2.5.1.141</ecNumber>
    </recommendedName>
    <alternativeName>
        <fullName evidence="12 14">Heme B farnesyltransferase</fullName>
    </alternativeName>
    <alternativeName>
        <fullName evidence="10 14">Heme O synthase</fullName>
    </alternativeName>
</protein>
<evidence type="ECO:0000256" key="11">
    <source>
        <dbReference type="ARBA" id="ARBA00040810"/>
    </source>
</evidence>
<dbReference type="UniPathway" id="UPA00834">
    <property type="reaction ID" value="UER00712"/>
</dbReference>
<sequence length="303" mass="32626">MAQSLTHGEMSLPADWRDLFALTKPRVMSLVVFTALCGLLAAPGSVHPVLAFSSILAIALGAGASGALNQWYEATIDAKMKRTANRPLPAGRLDRQTALQFGVGLAAFSVFLMLFAANWQAAVLLTVSILFYVFIYTMWLKPRTPQNIVIGGAAGAFPPLIGWVAATGSVAPLPIALFLLIFLWTPPHFWALALFVRSDYAAAGIPMMPVVAGERATRRQILFYAIVMAAAAIAPWPLGYTGALYGWTATILSALFVLLSAQVGLRSAGADDRMQPEKRLFAFSIAYLFILFGAVVADHWLPL</sequence>
<dbReference type="EC" id="2.5.1.141" evidence="3 14"/>
<keyword evidence="4 14" id="KW-1003">Cell membrane</keyword>
<dbReference type="HAMAP" id="MF_00154">
    <property type="entry name" value="CyoE_CtaB"/>
    <property type="match status" value="1"/>
</dbReference>
<dbReference type="EMBL" id="CP013342">
    <property type="protein sequence ID" value="AMU96542.1"/>
    <property type="molecule type" value="Genomic_DNA"/>
</dbReference>
<evidence type="ECO:0000256" key="6">
    <source>
        <dbReference type="ARBA" id="ARBA00022692"/>
    </source>
</evidence>
<dbReference type="GO" id="GO:0008495">
    <property type="term" value="F:protoheme IX farnesyltransferase activity"/>
    <property type="evidence" value="ECO:0007669"/>
    <property type="project" value="UniProtKB-UniRule"/>
</dbReference>
<dbReference type="InterPro" id="IPR030470">
    <property type="entry name" value="UbiA_prenylTrfase_CS"/>
</dbReference>
<organism evidence="15 16">
    <name type="scientific">Sphingopyxis terrae subsp. terrae NBRC 15098</name>
    <dbReference type="NCBI Taxonomy" id="1219058"/>
    <lineage>
        <taxon>Bacteria</taxon>
        <taxon>Pseudomonadati</taxon>
        <taxon>Pseudomonadota</taxon>
        <taxon>Alphaproteobacteria</taxon>
        <taxon>Sphingomonadales</taxon>
        <taxon>Sphingomonadaceae</taxon>
        <taxon>Sphingopyxis</taxon>
    </lineage>
</organism>
<gene>
    <name evidence="14" type="primary">ctaB</name>
    <name evidence="15" type="ORF">AOA14_18230</name>
</gene>
<dbReference type="Gene3D" id="1.10.357.140">
    <property type="entry name" value="UbiA prenyltransferase"/>
    <property type="match status" value="1"/>
</dbReference>
<dbReference type="InterPro" id="IPR044878">
    <property type="entry name" value="UbiA_sf"/>
</dbReference>
<keyword evidence="7 14" id="KW-1133">Transmembrane helix</keyword>
<evidence type="ECO:0000256" key="12">
    <source>
        <dbReference type="ARBA" id="ARBA00042475"/>
    </source>
</evidence>
<feature type="transmembrane region" description="Helical" evidence="14">
    <location>
        <begin position="221"/>
        <end position="238"/>
    </location>
</feature>
<evidence type="ECO:0000313" key="16">
    <source>
        <dbReference type="Proteomes" id="UP000076234"/>
    </source>
</evidence>
<evidence type="ECO:0000256" key="13">
    <source>
        <dbReference type="ARBA" id="ARBA00047690"/>
    </source>
</evidence>
<feature type="transmembrane region" description="Helical" evidence="14">
    <location>
        <begin position="27"/>
        <end position="44"/>
    </location>
</feature>
<dbReference type="PANTHER" id="PTHR43448">
    <property type="entry name" value="PROTOHEME IX FARNESYLTRANSFERASE, MITOCHONDRIAL"/>
    <property type="match status" value="1"/>
</dbReference>
<dbReference type="AlphaFoldDB" id="A0A142W3K0"/>
<evidence type="ECO:0000256" key="5">
    <source>
        <dbReference type="ARBA" id="ARBA00022679"/>
    </source>
</evidence>
<dbReference type="Pfam" id="PF01040">
    <property type="entry name" value="UbiA"/>
    <property type="match status" value="1"/>
</dbReference>
<evidence type="ECO:0000256" key="4">
    <source>
        <dbReference type="ARBA" id="ARBA00022475"/>
    </source>
</evidence>
<accession>A0A142W3K0</accession>
<dbReference type="CDD" id="cd13957">
    <property type="entry name" value="PT_UbiA_Cox10"/>
    <property type="match status" value="1"/>
</dbReference>
<keyword evidence="9 14" id="KW-0472">Membrane</keyword>
<dbReference type="KEGG" id="ster:AOA14_18230"/>